<proteinExistence type="predicted"/>
<dbReference type="EMBL" id="KQ964478">
    <property type="protein sequence ID" value="KXN71312.1"/>
    <property type="molecule type" value="Genomic_DNA"/>
</dbReference>
<dbReference type="Gene3D" id="3.80.10.10">
    <property type="entry name" value="Ribonuclease Inhibitor"/>
    <property type="match status" value="1"/>
</dbReference>
<feature type="non-terminal residue" evidence="1">
    <location>
        <position position="1"/>
    </location>
</feature>
<accession>A0A137P8K7</accession>
<dbReference type="AlphaFoldDB" id="A0A137P8K7"/>
<organism evidence="1 2">
    <name type="scientific">Conidiobolus coronatus (strain ATCC 28846 / CBS 209.66 / NRRL 28638)</name>
    <name type="common">Delacroixia coronata</name>
    <dbReference type="NCBI Taxonomy" id="796925"/>
    <lineage>
        <taxon>Eukaryota</taxon>
        <taxon>Fungi</taxon>
        <taxon>Fungi incertae sedis</taxon>
        <taxon>Zoopagomycota</taxon>
        <taxon>Entomophthoromycotina</taxon>
        <taxon>Entomophthoromycetes</taxon>
        <taxon>Entomophthorales</taxon>
        <taxon>Ancylistaceae</taxon>
        <taxon>Conidiobolus</taxon>
    </lineage>
</organism>
<dbReference type="SUPFAM" id="SSF52047">
    <property type="entry name" value="RNI-like"/>
    <property type="match status" value="1"/>
</dbReference>
<evidence type="ECO:0000313" key="1">
    <source>
        <dbReference type="EMBL" id="KXN71312.1"/>
    </source>
</evidence>
<dbReference type="STRING" id="796925.A0A137P8K7"/>
<evidence type="ECO:0008006" key="3">
    <source>
        <dbReference type="Google" id="ProtNLM"/>
    </source>
</evidence>
<dbReference type="InterPro" id="IPR032675">
    <property type="entry name" value="LRR_dom_sf"/>
</dbReference>
<evidence type="ECO:0000313" key="2">
    <source>
        <dbReference type="Proteomes" id="UP000070444"/>
    </source>
</evidence>
<keyword evidence="2" id="KW-1185">Reference proteome</keyword>
<dbReference type="Proteomes" id="UP000070444">
    <property type="component" value="Unassembled WGS sequence"/>
</dbReference>
<name>A0A137P8K7_CONC2</name>
<gene>
    <name evidence="1" type="ORF">CONCODRAFT_84790</name>
</gene>
<reference evidence="1 2" key="1">
    <citation type="journal article" date="2015" name="Genome Biol. Evol.">
        <title>Phylogenomic analyses indicate that early fungi evolved digesting cell walls of algal ancestors of land plants.</title>
        <authorList>
            <person name="Chang Y."/>
            <person name="Wang S."/>
            <person name="Sekimoto S."/>
            <person name="Aerts A.L."/>
            <person name="Choi C."/>
            <person name="Clum A."/>
            <person name="LaButti K.M."/>
            <person name="Lindquist E.A."/>
            <person name="Yee Ngan C."/>
            <person name="Ohm R.A."/>
            <person name="Salamov A.A."/>
            <person name="Grigoriev I.V."/>
            <person name="Spatafora J.W."/>
            <person name="Berbee M.L."/>
        </authorList>
    </citation>
    <scope>NUCLEOTIDE SEQUENCE [LARGE SCALE GENOMIC DNA]</scope>
    <source>
        <strain evidence="1 2">NRRL 28638</strain>
    </source>
</reference>
<sequence>MGATASKEVESILLNDPLSMEKIESASFTDIPSSEKVESVSFNSVLSKKEVSPVILDYLDRQSILQLSLASKNIRGITKTKLFSKILLISKSITDENIIRSYNYPRISKKNEVIIRDLLEKHHGTIQELTISQFSCAIWSQYYQKLTNIRSLTLVELNTSQKTMVKLICSLPMLANLLIKDLFVLSWNKEDTIQTPNLPDSLIDLQLFNSKAVFNYSMYRFFNTHSNLKYLRVEHEKLLERLLDPYPSLEHLVVRLSDKTQLLRPSFLNLINLRTLDLLYTKLSYSDIESILKLRNLEELKFNSKLEPFNSDMKPILCTSLKQLAIRSPISSEWIEFFLNSCTNIESLKLVYSKSSPIFTKPEIFNQLKHLIIIHYSSEKFDLQALLQSQALEKLELIVSCSIEDYSIKFFEKIDLASNWKFTIINNRIVFYKLKYLYNSI</sequence>
<protein>
    <recommendedName>
        <fullName evidence="3">F-box domain-containing protein</fullName>
    </recommendedName>
</protein>